<name>A0A5J4VHY6_9EUKA</name>
<dbReference type="EMBL" id="SNRW01006945">
    <property type="protein sequence ID" value="KAA6382135.1"/>
    <property type="molecule type" value="Genomic_DNA"/>
</dbReference>
<accession>A0A5J4VHY6</accession>
<protein>
    <recommendedName>
        <fullName evidence="3">B30.2/SPRY domain-containing protein</fullName>
    </recommendedName>
</protein>
<dbReference type="InterPro" id="IPR013320">
    <property type="entry name" value="ConA-like_dom_sf"/>
</dbReference>
<evidence type="ECO:0000313" key="2">
    <source>
        <dbReference type="Proteomes" id="UP000324800"/>
    </source>
</evidence>
<gene>
    <name evidence="1" type="ORF">EZS28_022340</name>
</gene>
<evidence type="ECO:0008006" key="3">
    <source>
        <dbReference type="Google" id="ProtNLM"/>
    </source>
</evidence>
<dbReference type="AlphaFoldDB" id="A0A5J4VHY6"/>
<comment type="caution">
    <text evidence="1">The sequence shown here is derived from an EMBL/GenBank/DDBJ whole genome shotgun (WGS) entry which is preliminary data.</text>
</comment>
<feature type="non-terminal residue" evidence="1">
    <location>
        <position position="1"/>
    </location>
</feature>
<organism evidence="1 2">
    <name type="scientific">Streblomastix strix</name>
    <dbReference type="NCBI Taxonomy" id="222440"/>
    <lineage>
        <taxon>Eukaryota</taxon>
        <taxon>Metamonada</taxon>
        <taxon>Preaxostyla</taxon>
        <taxon>Oxymonadida</taxon>
        <taxon>Streblomastigidae</taxon>
        <taxon>Streblomastix</taxon>
    </lineage>
</organism>
<dbReference type="SUPFAM" id="SSF49899">
    <property type="entry name" value="Concanavalin A-like lectins/glucanases"/>
    <property type="match status" value="1"/>
</dbReference>
<proteinExistence type="predicted"/>
<evidence type="ECO:0000313" key="1">
    <source>
        <dbReference type="EMBL" id="KAA6382135.1"/>
    </source>
</evidence>
<dbReference type="Proteomes" id="UP000324800">
    <property type="component" value="Unassembled WGS sequence"/>
</dbReference>
<dbReference type="InterPro" id="IPR043136">
    <property type="entry name" value="B30.2/SPRY_sf"/>
</dbReference>
<dbReference type="Gene3D" id="2.60.120.920">
    <property type="match status" value="1"/>
</dbReference>
<reference evidence="1 2" key="1">
    <citation type="submission" date="2019-03" db="EMBL/GenBank/DDBJ databases">
        <title>Single cell metagenomics reveals metabolic interactions within the superorganism composed of flagellate Streblomastix strix and complex community of Bacteroidetes bacteria on its surface.</title>
        <authorList>
            <person name="Treitli S.C."/>
            <person name="Kolisko M."/>
            <person name="Husnik F."/>
            <person name="Keeling P."/>
            <person name="Hampl V."/>
        </authorList>
    </citation>
    <scope>NUCLEOTIDE SEQUENCE [LARGE SCALE GENOMIC DNA]</scope>
    <source>
        <strain evidence="1">ST1C</strain>
    </source>
</reference>
<sequence>KPPQDFPIAIHNVEPADIDLTDINGVMKKISKKQTKYNTVSLTQVIENGIWAIESEFYCSQYDGYGAIGITPDSFNIPAGQYPGVQQSWGTSTVYCRNGTGISGNTAFRNNQIVRLEVDSEKGTLILFVQGVQQPVYISGIREKVRFIICMYHAGSTCNIRSLKKISAPTSGNVANEKPIQW</sequence>